<dbReference type="SMART" id="SM00360">
    <property type="entry name" value="RRM"/>
    <property type="match status" value="1"/>
</dbReference>
<keyword evidence="2 3" id="KW-0694">RNA-binding</keyword>
<dbReference type="Proteomes" id="UP000284842">
    <property type="component" value="Unassembled WGS sequence"/>
</dbReference>
<dbReference type="InterPro" id="IPR035979">
    <property type="entry name" value="RBD_domain_sf"/>
</dbReference>
<keyword evidence="1" id="KW-0677">Repeat</keyword>
<organism evidence="5 6">
    <name type="scientific">Panaeolus cyanescens</name>
    <dbReference type="NCBI Taxonomy" id="181874"/>
    <lineage>
        <taxon>Eukaryota</taxon>
        <taxon>Fungi</taxon>
        <taxon>Dikarya</taxon>
        <taxon>Basidiomycota</taxon>
        <taxon>Agaricomycotina</taxon>
        <taxon>Agaricomycetes</taxon>
        <taxon>Agaricomycetidae</taxon>
        <taxon>Agaricales</taxon>
        <taxon>Agaricineae</taxon>
        <taxon>Galeropsidaceae</taxon>
        <taxon>Panaeolus</taxon>
    </lineage>
</organism>
<dbReference type="GO" id="GO:0003723">
    <property type="term" value="F:RNA binding"/>
    <property type="evidence" value="ECO:0007669"/>
    <property type="project" value="UniProtKB-UniRule"/>
</dbReference>
<dbReference type="InParanoid" id="A0A409XBV1"/>
<evidence type="ECO:0000259" key="4">
    <source>
        <dbReference type="PROSITE" id="PS50102"/>
    </source>
</evidence>
<evidence type="ECO:0000256" key="1">
    <source>
        <dbReference type="ARBA" id="ARBA00022737"/>
    </source>
</evidence>
<sequence>MKKRKKPSPKVKDYKYVYVGNLPTSITERRIEEFFIAHGVKDLDGTPSIRTTGGIVGAVIIPNELRTEKDRRYACVLFKSHQSVYKALKLNRTVFEGMELVVTLDPTNLPECRQILASHMEEVEEMKKIQKQLNGKRVRGIPSPLELQETEKTITTLMEKNAAGRFRVFGVSFSPCIV</sequence>
<dbReference type="EMBL" id="NHTK01004107">
    <property type="protein sequence ID" value="PPQ88226.1"/>
    <property type="molecule type" value="Genomic_DNA"/>
</dbReference>
<evidence type="ECO:0000313" key="6">
    <source>
        <dbReference type="Proteomes" id="UP000284842"/>
    </source>
</evidence>
<protein>
    <recommendedName>
        <fullName evidence="4">RRM domain-containing protein</fullName>
    </recommendedName>
</protein>
<dbReference type="InterPro" id="IPR000504">
    <property type="entry name" value="RRM_dom"/>
</dbReference>
<accession>A0A409XBV1</accession>
<proteinExistence type="predicted"/>
<dbReference type="AlphaFoldDB" id="A0A409XBV1"/>
<gene>
    <name evidence="5" type="ORF">CVT24_002736</name>
</gene>
<dbReference type="SUPFAM" id="SSF54928">
    <property type="entry name" value="RNA-binding domain, RBD"/>
    <property type="match status" value="1"/>
</dbReference>
<dbReference type="PROSITE" id="PS50102">
    <property type="entry name" value="RRM"/>
    <property type="match status" value="1"/>
</dbReference>
<dbReference type="STRING" id="181874.A0A409XBV1"/>
<evidence type="ECO:0000313" key="5">
    <source>
        <dbReference type="EMBL" id="PPQ88226.1"/>
    </source>
</evidence>
<dbReference type="PANTHER" id="PTHR23236:SF119">
    <property type="entry name" value="NUCLEAR RNA-BINDING PROTEIN SART-3"/>
    <property type="match status" value="1"/>
</dbReference>
<dbReference type="OrthoDB" id="4726at2759"/>
<feature type="domain" description="RRM" evidence="4">
    <location>
        <begin position="15"/>
        <end position="107"/>
    </location>
</feature>
<reference evidence="5 6" key="1">
    <citation type="journal article" date="2018" name="Evol. Lett.">
        <title>Horizontal gene cluster transfer increased hallucinogenic mushroom diversity.</title>
        <authorList>
            <person name="Reynolds H.T."/>
            <person name="Vijayakumar V."/>
            <person name="Gluck-Thaler E."/>
            <person name="Korotkin H.B."/>
            <person name="Matheny P.B."/>
            <person name="Slot J.C."/>
        </authorList>
    </citation>
    <scope>NUCLEOTIDE SEQUENCE [LARGE SCALE GENOMIC DNA]</scope>
    <source>
        <strain evidence="5 6">2629</strain>
    </source>
</reference>
<dbReference type="Gene3D" id="3.30.70.330">
    <property type="match status" value="1"/>
</dbReference>
<evidence type="ECO:0000256" key="3">
    <source>
        <dbReference type="PROSITE-ProRule" id="PRU00176"/>
    </source>
</evidence>
<comment type="caution">
    <text evidence="5">The sequence shown here is derived from an EMBL/GenBank/DDBJ whole genome shotgun (WGS) entry which is preliminary data.</text>
</comment>
<dbReference type="InterPro" id="IPR012677">
    <property type="entry name" value="Nucleotide-bd_a/b_plait_sf"/>
</dbReference>
<keyword evidence="6" id="KW-1185">Reference proteome</keyword>
<evidence type="ECO:0000256" key="2">
    <source>
        <dbReference type="ARBA" id="ARBA00022884"/>
    </source>
</evidence>
<dbReference type="CDD" id="cd00590">
    <property type="entry name" value="RRM_SF"/>
    <property type="match status" value="1"/>
</dbReference>
<name>A0A409XBV1_9AGAR</name>
<dbReference type="PANTHER" id="PTHR23236">
    <property type="entry name" value="EUKARYOTIC TRANSLATION INITIATION FACTOR 4B/4H"/>
    <property type="match status" value="1"/>
</dbReference>
<dbReference type="Pfam" id="PF00076">
    <property type="entry name" value="RRM_1"/>
    <property type="match status" value="1"/>
</dbReference>